<dbReference type="Pfam" id="PF00196">
    <property type="entry name" value="GerE"/>
    <property type="match status" value="1"/>
</dbReference>
<evidence type="ECO:0000256" key="1">
    <source>
        <dbReference type="ARBA" id="ARBA00023015"/>
    </source>
</evidence>
<keyword evidence="2" id="KW-0238">DNA-binding</keyword>
<accession>A0ABN2C143</accession>
<comment type="caution">
    <text evidence="5">The sequence shown here is derived from an EMBL/GenBank/DDBJ whole genome shotgun (WGS) entry which is preliminary data.</text>
</comment>
<dbReference type="EMBL" id="BAAAOR010000055">
    <property type="protein sequence ID" value="GAA1549433.1"/>
    <property type="molecule type" value="Genomic_DNA"/>
</dbReference>
<dbReference type="SMART" id="SM00421">
    <property type="entry name" value="HTH_LUXR"/>
    <property type="match status" value="1"/>
</dbReference>
<organism evidence="5 6">
    <name type="scientific">Nocardioides humi</name>
    <dbReference type="NCBI Taxonomy" id="449461"/>
    <lineage>
        <taxon>Bacteria</taxon>
        <taxon>Bacillati</taxon>
        <taxon>Actinomycetota</taxon>
        <taxon>Actinomycetes</taxon>
        <taxon>Propionibacteriales</taxon>
        <taxon>Nocardioidaceae</taxon>
        <taxon>Nocardioides</taxon>
    </lineage>
</organism>
<evidence type="ECO:0000256" key="2">
    <source>
        <dbReference type="ARBA" id="ARBA00023125"/>
    </source>
</evidence>
<dbReference type="SUPFAM" id="SSF52540">
    <property type="entry name" value="P-loop containing nucleoside triphosphate hydrolases"/>
    <property type="match status" value="1"/>
</dbReference>
<keyword evidence="3" id="KW-0804">Transcription</keyword>
<dbReference type="InterPro" id="IPR000792">
    <property type="entry name" value="Tscrpt_reg_LuxR_C"/>
</dbReference>
<dbReference type="PANTHER" id="PTHR44688">
    <property type="entry name" value="DNA-BINDING TRANSCRIPTIONAL ACTIVATOR DEVR_DOSR"/>
    <property type="match status" value="1"/>
</dbReference>
<dbReference type="InterPro" id="IPR027417">
    <property type="entry name" value="P-loop_NTPase"/>
</dbReference>
<dbReference type="CDD" id="cd06170">
    <property type="entry name" value="LuxR_C_like"/>
    <property type="match status" value="1"/>
</dbReference>
<protein>
    <submittedName>
        <fullName evidence="5">LuxR C-terminal-related transcriptional regulator</fullName>
    </submittedName>
</protein>
<gene>
    <name evidence="5" type="ORF">GCM10009788_59060</name>
</gene>
<keyword evidence="1" id="KW-0805">Transcription regulation</keyword>
<evidence type="ECO:0000313" key="6">
    <source>
        <dbReference type="Proteomes" id="UP001500842"/>
    </source>
</evidence>
<dbReference type="Gene3D" id="1.10.10.10">
    <property type="entry name" value="Winged helix-like DNA-binding domain superfamily/Winged helix DNA-binding domain"/>
    <property type="match status" value="1"/>
</dbReference>
<dbReference type="PROSITE" id="PS50043">
    <property type="entry name" value="HTH_LUXR_2"/>
    <property type="match status" value="1"/>
</dbReference>
<keyword evidence="6" id="KW-1185">Reference proteome</keyword>
<dbReference type="InterPro" id="IPR016032">
    <property type="entry name" value="Sig_transdc_resp-reg_C-effctor"/>
</dbReference>
<dbReference type="SUPFAM" id="SSF46894">
    <property type="entry name" value="C-terminal effector domain of the bipartite response regulators"/>
    <property type="match status" value="1"/>
</dbReference>
<sequence>MTGPVLLARPRLHARLDRGESQLVVLSAPSGSGKTSLVRCWVAPRPAGSVVWVTLETDHVPRTTFWQAVLTNAGRLGVLPADEAAALVDDVERTADLPALVAGALTGTLTGTLTGASTGHDPLVLVVDAHERLRDDAGAVDADLLRLVRLCPGLRVVVTTRTTTGVASPGRTLRGEVELLTAADLAFTEDETHELLAAFGEPGAAGHAAELQAVTGGFALAIRAGMLSLARTGAEPGSPDWQSLVAEDLRVQLAAGAAYELVLATCLPPYFDTDLAIELTGTTDVKQTLAELEWNGFGRWIPFAPGRQVFQYVESLRTAMLADAARLPAATQARAARLAATWLYRNGNFETAFDVAVGARQYDVAGRVYAALVASNPETITTARFDRQLASVPSRALSQYPALALGRGLACHRDPATLGAAAEYFRIPASWVGPPAPGSTPGEVLMLHTAKVASLRALGRFGESGRAAQQALVHVDTIPDGEQHHVADLGATSLRHLAYSLFQDAQVEAARTAAMRAITLSSRPESLNHTAVYAVGLNAIDGRCGEARAAQAHVDPAAWRPGQTHSYVNALGRIGQAALLLDDFELTAAVAEYDDCAFVATSEFWPFLTWTLMHARLGLGQAATEAHRVEAALARTPGPPGTADSLGSAAVRAALAVLWLAAGNHTKAGPLLRLRTRYAGQVAPAVLLARLLAGEPDGALTSLPRLESRAGHTTRSRAAVLTLGAAAALRTDRPGTAAALLDRALALVGREGARVHLMYLPAADLARLRALAAEQGDAALRDHLAAPVPDCITGEILAAPLTPQERVVIAAFARHPTRAAVAAALHLSENTVKTHLQRIYRKLGVNSRDAVIDKAIALDLLAPR</sequence>
<dbReference type="InterPro" id="IPR036388">
    <property type="entry name" value="WH-like_DNA-bd_sf"/>
</dbReference>
<name>A0ABN2C143_9ACTN</name>
<evidence type="ECO:0000313" key="5">
    <source>
        <dbReference type="EMBL" id="GAA1549433.1"/>
    </source>
</evidence>
<proteinExistence type="predicted"/>
<dbReference type="Pfam" id="PF13191">
    <property type="entry name" value="AAA_16"/>
    <property type="match status" value="1"/>
</dbReference>
<dbReference type="RefSeq" id="WP_141006036.1">
    <property type="nucleotide sequence ID" value="NZ_BAAAOR010000055.1"/>
</dbReference>
<feature type="domain" description="HTH luxR-type" evidence="4">
    <location>
        <begin position="794"/>
        <end position="859"/>
    </location>
</feature>
<dbReference type="Proteomes" id="UP001500842">
    <property type="component" value="Unassembled WGS sequence"/>
</dbReference>
<evidence type="ECO:0000259" key="4">
    <source>
        <dbReference type="PROSITE" id="PS50043"/>
    </source>
</evidence>
<dbReference type="PANTHER" id="PTHR44688:SF16">
    <property type="entry name" value="DNA-BINDING TRANSCRIPTIONAL ACTIVATOR DEVR_DOSR"/>
    <property type="match status" value="1"/>
</dbReference>
<evidence type="ECO:0000256" key="3">
    <source>
        <dbReference type="ARBA" id="ARBA00023163"/>
    </source>
</evidence>
<dbReference type="InterPro" id="IPR041664">
    <property type="entry name" value="AAA_16"/>
</dbReference>
<reference evidence="5 6" key="1">
    <citation type="journal article" date="2019" name="Int. J. Syst. Evol. Microbiol.">
        <title>The Global Catalogue of Microorganisms (GCM) 10K type strain sequencing project: providing services to taxonomists for standard genome sequencing and annotation.</title>
        <authorList>
            <consortium name="The Broad Institute Genomics Platform"/>
            <consortium name="The Broad Institute Genome Sequencing Center for Infectious Disease"/>
            <person name="Wu L."/>
            <person name="Ma J."/>
        </authorList>
    </citation>
    <scope>NUCLEOTIDE SEQUENCE [LARGE SCALE GENOMIC DNA]</scope>
    <source>
        <strain evidence="5 6">JCM 14942</strain>
    </source>
</reference>